<keyword evidence="1" id="KW-0732">Signal</keyword>
<organism evidence="2 3">
    <name type="scientific">Rheinheimera tilapiae</name>
    <dbReference type="NCBI Taxonomy" id="875043"/>
    <lineage>
        <taxon>Bacteria</taxon>
        <taxon>Pseudomonadati</taxon>
        <taxon>Pseudomonadota</taxon>
        <taxon>Gammaproteobacteria</taxon>
        <taxon>Chromatiales</taxon>
        <taxon>Chromatiaceae</taxon>
        <taxon>Rheinheimera</taxon>
    </lineage>
</organism>
<proteinExistence type="predicted"/>
<feature type="signal peptide" evidence="1">
    <location>
        <begin position="1"/>
        <end position="22"/>
    </location>
</feature>
<name>A0ABV6BA85_9GAMM</name>
<evidence type="ECO:0000256" key="1">
    <source>
        <dbReference type="SAM" id="SignalP"/>
    </source>
</evidence>
<dbReference type="SUPFAM" id="SSF53850">
    <property type="entry name" value="Periplasmic binding protein-like II"/>
    <property type="match status" value="1"/>
</dbReference>
<reference evidence="2 3" key="1">
    <citation type="submission" date="2024-09" db="EMBL/GenBank/DDBJ databases">
        <authorList>
            <person name="Sun Q."/>
            <person name="Mori K."/>
        </authorList>
    </citation>
    <scope>NUCLEOTIDE SEQUENCE [LARGE SCALE GENOMIC DNA]</scope>
    <source>
        <strain evidence="2 3">KCTC 23315</strain>
    </source>
</reference>
<comment type="caution">
    <text evidence="2">The sequence shown here is derived from an EMBL/GenBank/DDBJ whole genome shotgun (WGS) entry which is preliminary data.</text>
</comment>
<protein>
    <recommendedName>
        <fullName evidence="4">Transporter substrate-binding domain-containing protein</fullName>
    </recommendedName>
</protein>
<accession>A0ABV6BA85</accession>
<evidence type="ECO:0000313" key="3">
    <source>
        <dbReference type="Proteomes" id="UP001589813"/>
    </source>
</evidence>
<sequence>MKILLLLAVVLASNLLVPAALAATPLQVTMLLEFSEKGAQAYQLQKQQWDILRSYAGEKLDVKYEHVSLQRSLDLVQRDGYCSLNKRKTPQREQQLLFSRYPLNIGPPLKLIHLAAKPLPAEVDLLDWLVKSPRSKIGIAAGRSYGPVLDALIAQQSTRFYQLAGEDAHTKLWLMLQKGRLDALIDYSVRSSLLAKQSDGIEATTIRGEPNFDLAYLVCHRSEHGQQLINLFDQLLQQPALQQQLLRNYQQYFSPKEWQQVSDEILRLFQTQSPH</sequence>
<gene>
    <name evidence="2" type="ORF">ACFFJP_01355</name>
</gene>
<keyword evidence="3" id="KW-1185">Reference proteome</keyword>
<evidence type="ECO:0008006" key="4">
    <source>
        <dbReference type="Google" id="ProtNLM"/>
    </source>
</evidence>
<dbReference type="EMBL" id="JBHLXP010000001">
    <property type="protein sequence ID" value="MFC0046933.1"/>
    <property type="molecule type" value="Genomic_DNA"/>
</dbReference>
<evidence type="ECO:0000313" key="2">
    <source>
        <dbReference type="EMBL" id="MFC0046933.1"/>
    </source>
</evidence>
<feature type="chain" id="PRO_5046005007" description="Transporter substrate-binding domain-containing protein" evidence="1">
    <location>
        <begin position="23"/>
        <end position="275"/>
    </location>
</feature>
<dbReference type="Proteomes" id="UP001589813">
    <property type="component" value="Unassembled WGS sequence"/>
</dbReference>
<dbReference type="RefSeq" id="WP_377239655.1">
    <property type="nucleotide sequence ID" value="NZ_JBHLXP010000001.1"/>
</dbReference>